<dbReference type="KEGG" id="bbif:117215638"/>
<dbReference type="RefSeq" id="XP_033317919.1">
    <property type="nucleotide sequence ID" value="XM_033462028.1"/>
</dbReference>
<dbReference type="GeneID" id="117215638"/>
<evidence type="ECO:0000313" key="2">
    <source>
        <dbReference type="RefSeq" id="XP_033317919.1"/>
    </source>
</evidence>
<proteinExistence type="predicted"/>
<organism evidence="1 2">
    <name type="scientific">Bombus bifarius</name>
    <dbReference type="NCBI Taxonomy" id="103933"/>
    <lineage>
        <taxon>Eukaryota</taxon>
        <taxon>Metazoa</taxon>
        <taxon>Ecdysozoa</taxon>
        <taxon>Arthropoda</taxon>
        <taxon>Hexapoda</taxon>
        <taxon>Insecta</taxon>
        <taxon>Pterygota</taxon>
        <taxon>Neoptera</taxon>
        <taxon>Endopterygota</taxon>
        <taxon>Hymenoptera</taxon>
        <taxon>Apocrita</taxon>
        <taxon>Aculeata</taxon>
        <taxon>Apoidea</taxon>
        <taxon>Anthophila</taxon>
        <taxon>Apidae</taxon>
        <taxon>Bombus</taxon>
        <taxon>Pyrobombus</taxon>
    </lineage>
</organism>
<gene>
    <name evidence="2" type="primary">LOC117215638</name>
</gene>
<evidence type="ECO:0000313" key="1">
    <source>
        <dbReference type="Proteomes" id="UP000515164"/>
    </source>
</evidence>
<reference evidence="2" key="1">
    <citation type="submission" date="2025-08" db="UniProtKB">
        <authorList>
            <consortium name="RefSeq"/>
        </authorList>
    </citation>
    <scope>IDENTIFICATION</scope>
    <source>
        <tissue evidence="2">Muscle</tissue>
    </source>
</reference>
<accession>A0A6P8NC70</accession>
<keyword evidence="1" id="KW-1185">Reference proteome</keyword>
<dbReference type="Proteomes" id="UP000515164">
    <property type="component" value="Unplaced"/>
</dbReference>
<protein>
    <submittedName>
        <fullName evidence="2">Uncharacterized protein LOC117215638</fullName>
    </submittedName>
</protein>
<sequence>MDVRAAANAFCGLLPNIGRAEVEVRRPYEGVVRSKFLYGAPVWAEDLPRSRHSLLLLRRLHRLTTSRIIRGYQTISHASASALAASPPFELQALVLRRVYHHLRGLCSGSDTLSAGQSVRDVREEARLETWERWRIRHAIEDIIRPHRNVGAVLPNWEA</sequence>
<dbReference type="AlphaFoldDB" id="A0A6P8NC70"/>
<name>A0A6P8NC70_9HYME</name>